<evidence type="ECO:0000256" key="1">
    <source>
        <dbReference type="SAM" id="MobiDB-lite"/>
    </source>
</evidence>
<name>A0A1B6FLJ3_9HEMI</name>
<gene>
    <name evidence="2" type="ORF">g.44260</name>
</gene>
<evidence type="ECO:0000313" key="2">
    <source>
        <dbReference type="EMBL" id="JAS50873.1"/>
    </source>
</evidence>
<dbReference type="EMBL" id="GECZ01018896">
    <property type="protein sequence ID" value="JAS50873.1"/>
    <property type="molecule type" value="Transcribed_RNA"/>
</dbReference>
<feature type="non-terminal residue" evidence="2">
    <location>
        <position position="224"/>
    </location>
</feature>
<dbReference type="AlphaFoldDB" id="A0A1B6FLJ3"/>
<feature type="region of interest" description="Disordered" evidence="1">
    <location>
        <begin position="76"/>
        <end position="102"/>
    </location>
</feature>
<sequence>KRNLIHENEDTIAKPKLRKKVTFDMNVSEIKPNSYELCCDVTEKNLIQNEIPDQIEKIIGINETPHAIDLMESTESEIAEENSSRLEQDSSKENHDQMKSETLNSKLVKENSSNNTLLYYKGIIETLTSFQYLPLSNVQKRKSLSLTIPKAEEMPEAKILDSPKKTVKNKKKLDTQELPDDSISVVQNEKADVSLEKYVEDEFTLKPLSSNKVITDLENNRYKK</sequence>
<feature type="non-terminal residue" evidence="2">
    <location>
        <position position="1"/>
    </location>
</feature>
<protein>
    <submittedName>
        <fullName evidence="2">Uncharacterized protein</fullName>
    </submittedName>
</protein>
<reference evidence="2" key="1">
    <citation type="submission" date="2015-11" db="EMBL/GenBank/DDBJ databases">
        <title>De novo transcriptome assembly of four potential Pierce s Disease insect vectors from Arizona vineyards.</title>
        <authorList>
            <person name="Tassone E.E."/>
        </authorList>
    </citation>
    <scope>NUCLEOTIDE SEQUENCE</scope>
</reference>
<proteinExistence type="predicted"/>
<feature type="compositionally biased region" description="Basic and acidic residues" evidence="1">
    <location>
        <begin position="82"/>
        <end position="99"/>
    </location>
</feature>
<accession>A0A1B6FLJ3</accession>
<organism evidence="2">
    <name type="scientific">Cuerna arida</name>
    <dbReference type="NCBI Taxonomy" id="1464854"/>
    <lineage>
        <taxon>Eukaryota</taxon>
        <taxon>Metazoa</taxon>
        <taxon>Ecdysozoa</taxon>
        <taxon>Arthropoda</taxon>
        <taxon>Hexapoda</taxon>
        <taxon>Insecta</taxon>
        <taxon>Pterygota</taxon>
        <taxon>Neoptera</taxon>
        <taxon>Paraneoptera</taxon>
        <taxon>Hemiptera</taxon>
        <taxon>Auchenorrhyncha</taxon>
        <taxon>Membracoidea</taxon>
        <taxon>Cicadellidae</taxon>
        <taxon>Cicadellinae</taxon>
        <taxon>Proconiini</taxon>
        <taxon>Cuerna</taxon>
    </lineage>
</organism>